<dbReference type="PANTHER" id="PTHR21568:SF0">
    <property type="entry name" value="TRNA PSEUDOURIDINE SYNTHASE PUS10"/>
    <property type="match status" value="1"/>
</dbReference>
<evidence type="ECO:0000259" key="5">
    <source>
        <dbReference type="Pfam" id="PF21237"/>
    </source>
</evidence>
<dbReference type="Gene3D" id="3.30.70.2510">
    <property type="match status" value="1"/>
</dbReference>
<proteinExistence type="inferred from homology"/>
<comment type="caution">
    <text evidence="7">The sequence shown here is derived from an EMBL/GenBank/DDBJ whole genome shotgun (WGS) entry which is preliminary data.</text>
</comment>
<evidence type="ECO:0000313" key="8">
    <source>
        <dbReference type="Proteomes" id="UP001359485"/>
    </source>
</evidence>
<dbReference type="EMBL" id="JAWJWF010000001">
    <property type="protein sequence ID" value="KAK6641453.1"/>
    <property type="molecule type" value="Genomic_DNA"/>
</dbReference>
<dbReference type="Pfam" id="PF21237">
    <property type="entry name" value="Pus10_N_euk"/>
    <property type="match status" value="1"/>
</dbReference>
<keyword evidence="3" id="KW-0819">tRNA processing</keyword>
<dbReference type="Proteomes" id="UP001359485">
    <property type="component" value="Unassembled WGS sequence"/>
</dbReference>
<dbReference type="InterPro" id="IPR048742">
    <property type="entry name" value="Pus10_N_euk"/>
</dbReference>
<evidence type="ECO:0000256" key="1">
    <source>
        <dbReference type="ARBA" id="ARBA00009652"/>
    </source>
</evidence>
<dbReference type="InterPro" id="IPR048741">
    <property type="entry name" value="Pus10-like_C"/>
</dbReference>
<keyword evidence="4" id="KW-0413">Isomerase</keyword>
<accession>A0ABR1BI36</accession>
<reference evidence="7 8" key="1">
    <citation type="submission" date="2023-09" db="EMBL/GenBank/DDBJ databases">
        <title>Genomes of two closely related lineages of the louse Polyplax serrata with different host specificities.</title>
        <authorList>
            <person name="Martinu J."/>
            <person name="Tarabai H."/>
            <person name="Stefka J."/>
            <person name="Hypsa V."/>
        </authorList>
    </citation>
    <scope>NUCLEOTIDE SEQUENCE [LARGE SCALE GENOMIC DNA]</scope>
    <source>
        <strain evidence="7">98ZLc_SE</strain>
    </source>
</reference>
<sequence length="515" mass="59863">MVADKQLMKNIVQNLMENNVCNYCILRFLNEKNSDKYRNVDHHINEILDGAEYSPDIKKKKLNPCSACLGLLQMSESSEYMDIVVTNVRNAGHDCEDVTFALSLPITLLLRNRSIWLHLTDRYLEFFMDRYYSHEVKQEYLMVSLKEVWKWLWAEKIAAKLNKTANNGVDGNYHVNINVEYEEDDNETACLFKMFPKEFEYRSNHKRKFHGELLTRKKVESMMSNADIELFHDNYPVPPEVPKHFVKFSSVECVHDSIFIAGRYNKISRNLSQTPWMINGERRMETSVEEIIETPISKAILNSGIKFASSGREDVDVRTLGKGRPFVVDISNPRRTKLDRKAIKEIENQINSSSEDVFVRDLQVVQKEDLIHIKTGEESKTKTYTCFCLIKVKHESENEELKTKLLELGNIKDLVIQQKTPIRVLHRRPLAIRPRTIYWMEAKFHEVRDGNFFFKLSLKVGAGTYIKEFVHGDFGRTTPSLTEILGKETDILALDVEEVALMWPPSMSDCSDKEE</sequence>
<feature type="domain" description="Pus10 N-terminal eukaryotes" evidence="5">
    <location>
        <begin position="65"/>
        <end position="253"/>
    </location>
</feature>
<comment type="similarity">
    <text evidence="1">Belongs to the pseudouridine synthase Pus10 family.</text>
</comment>
<dbReference type="PANTHER" id="PTHR21568">
    <property type="entry name" value="TRNA PSEUDOURIDINE SYNTHASE PUS10"/>
    <property type="match status" value="1"/>
</dbReference>
<evidence type="ECO:0000313" key="7">
    <source>
        <dbReference type="EMBL" id="KAK6641453.1"/>
    </source>
</evidence>
<feature type="domain" description="Pus10-like C-terminal" evidence="6">
    <location>
        <begin position="259"/>
        <end position="499"/>
    </location>
</feature>
<dbReference type="InterPro" id="IPR020103">
    <property type="entry name" value="PsdUridine_synth_cat_dom_sf"/>
</dbReference>
<evidence type="ECO:0000259" key="6">
    <source>
        <dbReference type="Pfam" id="PF21238"/>
    </source>
</evidence>
<dbReference type="EC" id="5.4.99.25" evidence="2"/>
<organism evidence="7 8">
    <name type="scientific">Polyplax serrata</name>
    <name type="common">Common mouse louse</name>
    <dbReference type="NCBI Taxonomy" id="468196"/>
    <lineage>
        <taxon>Eukaryota</taxon>
        <taxon>Metazoa</taxon>
        <taxon>Ecdysozoa</taxon>
        <taxon>Arthropoda</taxon>
        <taxon>Hexapoda</taxon>
        <taxon>Insecta</taxon>
        <taxon>Pterygota</taxon>
        <taxon>Neoptera</taxon>
        <taxon>Paraneoptera</taxon>
        <taxon>Psocodea</taxon>
        <taxon>Troctomorpha</taxon>
        <taxon>Phthiraptera</taxon>
        <taxon>Anoplura</taxon>
        <taxon>Polyplacidae</taxon>
        <taxon>Polyplax</taxon>
    </lineage>
</organism>
<dbReference type="SUPFAM" id="SSF55120">
    <property type="entry name" value="Pseudouridine synthase"/>
    <property type="match status" value="1"/>
</dbReference>
<dbReference type="Gene3D" id="3.30.70.3190">
    <property type="match status" value="1"/>
</dbReference>
<dbReference type="InterPro" id="IPR039894">
    <property type="entry name" value="Pus10-like"/>
</dbReference>
<protein>
    <recommendedName>
        <fullName evidence="2">tRNA pseudouridine(55) synthase</fullName>
        <ecNumber evidence="2">5.4.99.25</ecNumber>
    </recommendedName>
</protein>
<evidence type="ECO:0000256" key="4">
    <source>
        <dbReference type="ARBA" id="ARBA00023235"/>
    </source>
</evidence>
<gene>
    <name evidence="7" type="ORF">RUM44_013164</name>
</gene>
<dbReference type="Pfam" id="PF21238">
    <property type="entry name" value="Pus10_C"/>
    <property type="match status" value="1"/>
</dbReference>
<evidence type="ECO:0000256" key="2">
    <source>
        <dbReference type="ARBA" id="ARBA00012787"/>
    </source>
</evidence>
<evidence type="ECO:0000256" key="3">
    <source>
        <dbReference type="ARBA" id="ARBA00022694"/>
    </source>
</evidence>
<name>A0ABR1BI36_POLSC</name>
<keyword evidence="8" id="KW-1185">Reference proteome</keyword>
<dbReference type="NCBIfam" id="TIGR01213">
    <property type="entry name" value="pseudo_Pus10arc"/>
    <property type="match status" value="1"/>
</dbReference>